<dbReference type="EMBL" id="OZ035843">
    <property type="protein sequence ID" value="CAL1596464.1"/>
    <property type="molecule type" value="Genomic_DNA"/>
</dbReference>
<sequence>MAASGFDMKMTSCETRIMCQQNAEAKSPETPCSSPSIITALHRHRHGQIECSYRICPPDKPGELTQPASAHSPLRGRQEQPPDKRGNEQVTPKAP</sequence>
<gene>
    <name evidence="2" type="ORF">KC01_LOCUS25138</name>
</gene>
<name>A0AAV2L7Q7_KNICA</name>
<proteinExistence type="predicted"/>
<evidence type="ECO:0000256" key="1">
    <source>
        <dbReference type="SAM" id="MobiDB-lite"/>
    </source>
</evidence>
<reference evidence="2 3" key="1">
    <citation type="submission" date="2024-04" db="EMBL/GenBank/DDBJ databases">
        <authorList>
            <person name="Waldvogel A.-M."/>
            <person name="Schoenle A."/>
        </authorList>
    </citation>
    <scope>NUCLEOTIDE SEQUENCE [LARGE SCALE GENOMIC DNA]</scope>
</reference>
<evidence type="ECO:0000313" key="2">
    <source>
        <dbReference type="EMBL" id="CAL1596464.1"/>
    </source>
</evidence>
<feature type="compositionally biased region" description="Basic and acidic residues" evidence="1">
    <location>
        <begin position="76"/>
        <end position="87"/>
    </location>
</feature>
<feature type="region of interest" description="Disordered" evidence="1">
    <location>
        <begin position="53"/>
        <end position="95"/>
    </location>
</feature>
<keyword evidence="3" id="KW-1185">Reference proteome</keyword>
<organism evidence="2 3">
    <name type="scientific">Knipowitschia caucasica</name>
    <name type="common">Caucasian dwarf goby</name>
    <name type="synonym">Pomatoschistus caucasicus</name>
    <dbReference type="NCBI Taxonomy" id="637954"/>
    <lineage>
        <taxon>Eukaryota</taxon>
        <taxon>Metazoa</taxon>
        <taxon>Chordata</taxon>
        <taxon>Craniata</taxon>
        <taxon>Vertebrata</taxon>
        <taxon>Euteleostomi</taxon>
        <taxon>Actinopterygii</taxon>
        <taxon>Neopterygii</taxon>
        <taxon>Teleostei</taxon>
        <taxon>Neoteleostei</taxon>
        <taxon>Acanthomorphata</taxon>
        <taxon>Gobiaria</taxon>
        <taxon>Gobiiformes</taxon>
        <taxon>Gobioidei</taxon>
        <taxon>Gobiidae</taxon>
        <taxon>Gobiinae</taxon>
        <taxon>Knipowitschia</taxon>
    </lineage>
</organism>
<dbReference type="Proteomes" id="UP001497482">
    <property type="component" value="Chromosome 21"/>
</dbReference>
<protein>
    <submittedName>
        <fullName evidence="2">Uncharacterized protein</fullName>
    </submittedName>
</protein>
<evidence type="ECO:0000313" key="3">
    <source>
        <dbReference type="Proteomes" id="UP001497482"/>
    </source>
</evidence>
<accession>A0AAV2L7Q7</accession>
<dbReference type="AlphaFoldDB" id="A0AAV2L7Q7"/>